<comment type="subunit">
    <text evidence="10">Monomer. Interacts with itself to form filaments; also interacts with TraQ.</text>
</comment>
<protein>
    <recommendedName>
        <fullName evidence="4">Pilin</fullName>
    </recommendedName>
</protein>
<reference evidence="12 13" key="1">
    <citation type="submission" date="2018-06" db="EMBL/GenBank/DDBJ databases">
        <authorList>
            <consortium name="Pathogen Informatics"/>
            <person name="Doyle S."/>
        </authorList>
    </citation>
    <scope>NUCLEOTIDE SEQUENCE [LARGE SCALE GENOMIC DNA]</scope>
    <source>
        <strain evidence="12 13">NCTC10313</strain>
    </source>
</reference>
<evidence type="ECO:0000256" key="2">
    <source>
        <dbReference type="ARBA" id="ARBA00004613"/>
    </source>
</evidence>
<evidence type="ECO:0000256" key="1">
    <source>
        <dbReference type="ARBA" id="ARBA00004429"/>
    </source>
</evidence>
<evidence type="ECO:0000256" key="11">
    <source>
        <dbReference type="SAM" id="Phobius"/>
    </source>
</evidence>
<dbReference type="GO" id="GO:0005886">
    <property type="term" value="C:plasma membrane"/>
    <property type="evidence" value="ECO:0007669"/>
    <property type="project" value="UniProtKB-SubCell"/>
</dbReference>
<keyword evidence="9 11" id="KW-0472">Membrane</keyword>
<evidence type="ECO:0000256" key="9">
    <source>
        <dbReference type="ARBA" id="ARBA00023136"/>
    </source>
</evidence>
<sequence length="194" mass="21665">MAAGKGTDLMAKGQETVKATFGKDSSIVKWVVLAEVLVGAVMYMMTKKRQVPGRLCHTLCIYCSRYVCCRILTGNKTMSGDENKLKKYRFPETLTNQSRWFGLPLDELIPAAICIGWGIITSKYLFGIGAAVLVYFGIKKLKKGRGSSWLRNLIYCICQQPCCAVFFIMFPIRVSGSGLNRTDTRIVIWNTVPV</sequence>
<proteinExistence type="inferred from homology"/>
<dbReference type="Pfam" id="PF05513">
    <property type="entry name" value="TraA"/>
    <property type="match status" value="1"/>
</dbReference>
<evidence type="ECO:0000256" key="4">
    <source>
        <dbReference type="ARBA" id="ARBA00018586"/>
    </source>
</evidence>
<evidence type="ECO:0000256" key="5">
    <source>
        <dbReference type="ARBA" id="ARBA00022475"/>
    </source>
</evidence>
<name>A0A378UEZ1_KLEPO</name>
<keyword evidence="5" id="KW-1003">Cell membrane</keyword>
<keyword evidence="11" id="KW-1133">Transmembrane helix</keyword>
<dbReference type="GO" id="GO:0005576">
    <property type="term" value="C:extracellular region"/>
    <property type="evidence" value="ECO:0007669"/>
    <property type="project" value="UniProtKB-SubCell"/>
</dbReference>
<dbReference type="GO" id="GO:0019867">
    <property type="term" value="C:outer membrane"/>
    <property type="evidence" value="ECO:0007669"/>
    <property type="project" value="InterPro"/>
</dbReference>
<dbReference type="InterPro" id="IPR008873">
    <property type="entry name" value="TraA"/>
</dbReference>
<dbReference type="InterPro" id="IPR009838">
    <property type="entry name" value="T4SS_TraL"/>
</dbReference>
<evidence type="ECO:0000256" key="7">
    <source>
        <dbReference type="ARBA" id="ARBA00022525"/>
    </source>
</evidence>
<evidence type="ECO:0000313" key="12">
    <source>
        <dbReference type="EMBL" id="STZ75051.1"/>
    </source>
</evidence>
<comment type="similarity">
    <text evidence="3">Belongs to the TraA family.</text>
</comment>
<dbReference type="Pfam" id="PF07178">
    <property type="entry name" value="TraL"/>
    <property type="match status" value="1"/>
</dbReference>
<evidence type="ECO:0000313" key="13">
    <source>
        <dbReference type="Proteomes" id="UP000254487"/>
    </source>
</evidence>
<evidence type="ECO:0000256" key="10">
    <source>
        <dbReference type="ARBA" id="ARBA00026027"/>
    </source>
</evidence>
<dbReference type="EMBL" id="UGLW01000005">
    <property type="protein sequence ID" value="STZ75051.1"/>
    <property type="molecule type" value="Genomic_DNA"/>
</dbReference>
<keyword evidence="7" id="KW-0964">Secreted</keyword>
<evidence type="ECO:0000256" key="8">
    <source>
        <dbReference type="ARBA" id="ARBA00022971"/>
    </source>
</evidence>
<accession>A0A378UEZ1</accession>
<dbReference type="NCBIfam" id="TIGR02762">
    <property type="entry name" value="TraL_TIGR"/>
    <property type="match status" value="1"/>
</dbReference>
<evidence type="ECO:0000256" key="3">
    <source>
        <dbReference type="ARBA" id="ARBA00009586"/>
    </source>
</evidence>
<keyword evidence="8" id="KW-0184">Conjugation</keyword>
<dbReference type="AlphaFoldDB" id="A0A378UEZ1"/>
<keyword evidence="6" id="KW-0997">Cell inner membrane</keyword>
<feature type="transmembrane region" description="Helical" evidence="11">
    <location>
        <begin position="108"/>
        <end position="138"/>
    </location>
</feature>
<feature type="transmembrane region" description="Helical" evidence="11">
    <location>
        <begin position="27"/>
        <end position="45"/>
    </location>
</feature>
<dbReference type="Proteomes" id="UP000254487">
    <property type="component" value="Unassembled WGS sequence"/>
</dbReference>
<evidence type="ECO:0000256" key="6">
    <source>
        <dbReference type="ARBA" id="ARBA00022519"/>
    </source>
</evidence>
<gene>
    <name evidence="12" type="primary">traA_2</name>
    <name evidence="12" type="ORF">NCTC10313_07239</name>
</gene>
<comment type="subcellular location">
    <subcellularLocation>
        <location evidence="1">Cell inner membrane</location>
        <topology evidence="1">Multi-pass membrane protein</topology>
    </subcellularLocation>
    <subcellularLocation>
        <location evidence="2">Secreted</location>
    </subcellularLocation>
</comment>
<organism evidence="12 13">
    <name type="scientific">Klebsiella pneumoniae subsp. ozaenae</name>
    <dbReference type="NCBI Taxonomy" id="574"/>
    <lineage>
        <taxon>Bacteria</taxon>
        <taxon>Pseudomonadati</taxon>
        <taxon>Pseudomonadota</taxon>
        <taxon>Gammaproteobacteria</taxon>
        <taxon>Enterobacterales</taxon>
        <taxon>Enterobacteriaceae</taxon>
        <taxon>Klebsiella/Raoultella group</taxon>
        <taxon>Klebsiella</taxon>
        <taxon>Klebsiella pneumoniae complex</taxon>
    </lineage>
</organism>
<keyword evidence="11" id="KW-0812">Transmembrane</keyword>
<feature type="transmembrane region" description="Helical" evidence="11">
    <location>
        <begin position="150"/>
        <end position="172"/>
    </location>
</feature>